<sequence>MSKLNLFINNELVKHTSLSVTFSIEQLAHTFAATIKKMKVKQPLPIEIKLDNTTIFKGQIDERDRSIDTSANKMSISGRSLSANLIDSRIKINAIYTQNLLQILKQIVPKFGLGAKSDVTKLPLVPEFQLNAESPIPGLSQIAKQQKLMLIERDGNLVIQQPGQFKVTNLKLTEGINLKTINVKESFVDLFYHYEVQGAWDESYAVVKYAGANTCREKIIISDKLQNQESCKLRAEYERDLAIAKGLHVSGTIPGLHSNMTGEELNKLIQVDIPSDEINEQLLIKTITLSETGTTRNTQIEFMRPFHE</sequence>
<dbReference type="SUPFAM" id="SSF69279">
    <property type="entry name" value="Phage tail proteins"/>
    <property type="match status" value="2"/>
</dbReference>
<evidence type="ECO:0008006" key="3">
    <source>
        <dbReference type="Google" id="ProtNLM"/>
    </source>
</evidence>
<reference evidence="1 2" key="1">
    <citation type="submission" date="2014-04" db="EMBL/GenBank/DDBJ databases">
        <title>Draft genome sequence of Hydrogenovibrio marinus MH-110, a model organism for aerobic H2 metabolism.</title>
        <authorList>
            <person name="Cha H.J."/>
            <person name="Jo B.H."/>
            <person name="Hwang B.H."/>
        </authorList>
    </citation>
    <scope>NUCLEOTIDE SEQUENCE [LARGE SCALE GENOMIC DNA]</scope>
    <source>
        <strain evidence="1 2">MH-110</strain>
    </source>
</reference>
<proteinExistence type="predicted"/>
<evidence type="ECO:0000313" key="2">
    <source>
        <dbReference type="Proteomes" id="UP000027341"/>
    </source>
</evidence>
<evidence type="ECO:0000313" key="1">
    <source>
        <dbReference type="EMBL" id="KDN94849.1"/>
    </source>
</evidence>
<keyword evidence="2" id="KW-1185">Reference proteome</keyword>
<dbReference type="Gene3D" id="3.55.50.10">
    <property type="entry name" value="Baseplate protein-like domains"/>
    <property type="match status" value="1"/>
</dbReference>
<dbReference type="Gene3D" id="3.30.1920.10">
    <property type="entry name" value="Baseplate protein-like domains - 2 layer sandwich fold"/>
    <property type="match status" value="1"/>
</dbReference>
<organism evidence="1 2">
    <name type="scientific">Hydrogenovibrio marinus</name>
    <dbReference type="NCBI Taxonomy" id="28885"/>
    <lineage>
        <taxon>Bacteria</taxon>
        <taxon>Pseudomonadati</taxon>
        <taxon>Pseudomonadota</taxon>
        <taxon>Gammaproteobacteria</taxon>
        <taxon>Thiotrichales</taxon>
        <taxon>Piscirickettsiaceae</taxon>
        <taxon>Hydrogenovibrio</taxon>
    </lineage>
</organism>
<name>A0A066ZRF5_HYDMR</name>
<dbReference type="Proteomes" id="UP000027341">
    <property type="component" value="Unassembled WGS sequence"/>
</dbReference>
<dbReference type="STRING" id="28885.EI16_00605"/>
<protein>
    <recommendedName>
        <fullName evidence="3">Phage tail protein</fullName>
    </recommendedName>
</protein>
<comment type="caution">
    <text evidence="1">The sequence shown here is derived from an EMBL/GenBank/DDBJ whole genome shotgun (WGS) entry which is preliminary data.</text>
</comment>
<dbReference type="AlphaFoldDB" id="A0A066ZRF5"/>
<dbReference type="InterPro" id="IPR023399">
    <property type="entry name" value="Baseplate-like_2-layer_sand"/>
</dbReference>
<dbReference type="EMBL" id="JMIU01000001">
    <property type="protein sequence ID" value="KDN94849.1"/>
    <property type="molecule type" value="Genomic_DNA"/>
</dbReference>
<accession>A0A066ZRF5</accession>
<dbReference type="Gene3D" id="2.30.300.10">
    <property type="entry name" value="Baseplate protein-like domain - beta roll fold"/>
    <property type="match status" value="1"/>
</dbReference>
<gene>
    <name evidence="1" type="ORF">EI16_00605</name>
</gene>
<dbReference type="RefSeq" id="WP_029908368.1">
    <property type="nucleotide sequence ID" value="NZ_AP020335.1"/>
</dbReference>